<comment type="caution">
    <text evidence="1">The sequence shown here is derived from an EMBL/GenBank/DDBJ whole genome shotgun (WGS) entry which is preliminary data.</text>
</comment>
<name>A0A645ELE1_9ZZZZ</name>
<reference evidence="1" key="1">
    <citation type="submission" date="2019-08" db="EMBL/GenBank/DDBJ databases">
        <authorList>
            <person name="Kucharzyk K."/>
            <person name="Murdoch R.W."/>
            <person name="Higgins S."/>
            <person name="Loffler F."/>
        </authorList>
    </citation>
    <scope>NUCLEOTIDE SEQUENCE</scope>
</reference>
<gene>
    <name evidence="1" type="ORF">SDC9_150046</name>
</gene>
<accession>A0A645ELE1</accession>
<evidence type="ECO:0000313" key="1">
    <source>
        <dbReference type="EMBL" id="MPN02828.1"/>
    </source>
</evidence>
<proteinExistence type="predicted"/>
<sequence>MKLIPGAGTVTGGAIGAAVASSFTYAMGEAWLAVVERVAAGGLRGLDGMLDTEQIRGDFLAELRRRVPRLR</sequence>
<organism evidence="1">
    <name type="scientific">bioreactor metagenome</name>
    <dbReference type="NCBI Taxonomy" id="1076179"/>
    <lineage>
        <taxon>unclassified sequences</taxon>
        <taxon>metagenomes</taxon>
        <taxon>ecological metagenomes</taxon>
    </lineage>
</organism>
<dbReference type="AlphaFoldDB" id="A0A645ELE1"/>
<dbReference type="EMBL" id="VSSQ01048781">
    <property type="protein sequence ID" value="MPN02828.1"/>
    <property type="molecule type" value="Genomic_DNA"/>
</dbReference>
<protein>
    <submittedName>
        <fullName evidence="1">Uncharacterized protein</fullName>
    </submittedName>
</protein>